<dbReference type="OrthoDB" id="654211at2759"/>
<feature type="region of interest" description="Disordered" evidence="8">
    <location>
        <begin position="1"/>
        <end position="24"/>
    </location>
</feature>
<dbReference type="AlphaFoldDB" id="A0A3D8R5A3"/>
<dbReference type="FunFam" id="3.30.160.60:FF:002343">
    <property type="entry name" value="Zinc finger protein 33A"/>
    <property type="match status" value="1"/>
</dbReference>
<gene>
    <name evidence="10" type="ORF">DSM5745_08918</name>
</gene>
<evidence type="ECO:0000256" key="6">
    <source>
        <dbReference type="ARBA" id="ARBA00023242"/>
    </source>
</evidence>
<proteinExistence type="predicted"/>
<dbReference type="GO" id="GO:0000978">
    <property type="term" value="F:RNA polymerase II cis-regulatory region sequence-specific DNA binding"/>
    <property type="evidence" value="ECO:0007669"/>
    <property type="project" value="InterPro"/>
</dbReference>
<evidence type="ECO:0000313" key="10">
    <source>
        <dbReference type="EMBL" id="RDW69158.1"/>
    </source>
</evidence>
<dbReference type="CDD" id="cd12148">
    <property type="entry name" value="fungal_TF_MHR"/>
    <property type="match status" value="1"/>
</dbReference>
<evidence type="ECO:0000256" key="8">
    <source>
        <dbReference type="SAM" id="MobiDB-lite"/>
    </source>
</evidence>
<evidence type="ECO:0000259" key="9">
    <source>
        <dbReference type="PROSITE" id="PS50157"/>
    </source>
</evidence>
<feature type="region of interest" description="Disordered" evidence="8">
    <location>
        <begin position="81"/>
        <end position="135"/>
    </location>
</feature>
<keyword evidence="2" id="KW-0479">Metal-binding</keyword>
<dbReference type="GO" id="GO:0005634">
    <property type="term" value="C:nucleus"/>
    <property type="evidence" value="ECO:0007669"/>
    <property type="project" value="UniProtKB-SubCell"/>
</dbReference>
<dbReference type="PROSITE" id="PS00028">
    <property type="entry name" value="ZINC_FINGER_C2H2_1"/>
    <property type="match status" value="1"/>
</dbReference>
<dbReference type="GO" id="GO:0000981">
    <property type="term" value="F:DNA-binding transcription factor activity, RNA polymerase II-specific"/>
    <property type="evidence" value="ECO:0007669"/>
    <property type="project" value="InterPro"/>
</dbReference>
<dbReference type="InterPro" id="IPR013087">
    <property type="entry name" value="Znf_C2H2_type"/>
</dbReference>
<keyword evidence="4 7" id="KW-0863">Zinc-finger</keyword>
<keyword evidence="11" id="KW-1185">Reference proteome</keyword>
<sequence>MSEDIVFGANQIPPNKRHKAGHDGEVKRRMCTHCGRAFKRTEHLRRHLRTHTKEKPFVCHCGSSFSRQDLLARHRRLVQHDEAASLADGPATETGSTRHIAEPSVTSIGLPPRNHGGAADEPLSRSSMVPQPYMRTQPWTHLPSTAMVENQSQQHEIVDARQYDPDLLSSPMLEGGIDFDMQFRGFTSFLDSVGLYSEWSPIFNDYGRNGDIVEPRPEEGRDEAASPRQGTSTRAQTPFSSWLPSAPSMNKISNHVPDTNYPRAVDPETRLFKVTEDQRSQLKSTLENLSHLLDPGFRLPSRHALTRYVTSFFEGFHNHMPFIHVPTWRIQDHSAELILGIAAVGAQYCFERKVSEQLFFAGKTALMERFGRDANIYGPSTRSRLSIINLVAPSNDNSSSAQYMPSDETVRALITLMGFATWEPKASMVQESLALQGLLTHIIRDVGLEDDNFSLPSTVLDEEHDGASLERCWRAWIKQESSRRSRLTAFSFLHTHSIAYNVYPTLRSNEVNLRLPCSTKEWKAANAERWHAARREAQKPQLYFREALSLLLKNRNESAPLDPIPTPFGNYLLLHGLLQRIHIVRDLSLPVMSNTAALPREEVEKLERGLRSWTSGWQQAPESTLDPNNENGPIPFTSSALLASAYVRIYLHLGPYRQLETRDPQRIARAIACSPEIERSDGVIAALLYAAHMIGIPVRLGVERVARSQAFFWSVRHSLASLECAVLLSKWLAKLASTMLASPPSDSEDRILHWVRCIVKEAYTVIDFDDEPAASVSFLDPAFLSLAVLEIWAHFFKSNTQWPFINIIGQGLEKYRELLVQKRQAPA</sequence>
<dbReference type="GO" id="GO:0000785">
    <property type="term" value="C:chromatin"/>
    <property type="evidence" value="ECO:0007669"/>
    <property type="project" value="TreeGrafter"/>
</dbReference>
<dbReference type="Proteomes" id="UP000256690">
    <property type="component" value="Unassembled WGS sequence"/>
</dbReference>
<name>A0A3D8R5A3_9EURO</name>
<dbReference type="InterPro" id="IPR051059">
    <property type="entry name" value="VerF-like"/>
</dbReference>
<dbReference type="PANTHER" id="PTHR40626:SF10">
    <property type="entry name" value="C2H2-TYPE DOMAIN-CONTAINING PROTEIN"/>
    <property type="match status" value="1"/>
</dbReference>
<comment type="caution">
    <text evidence="10">The sequence shown here is derived from an EMBL/GenBank/DDBJ whole genome shotgun (WGS) entry which is preliminary data.</text>
</comment>
<dbReference type="RefSeq" id="XP_026600947.1">
    <property type="nucleotide sequence ID" value="XM_026750934.1"/>
</dbReference>
<dbReference type="STRING" id="1810919.A0A3D8R5A3"/>
<evidence type="ECO:0000256" key="4">
    <source>
        <dbReference type="ARBA" id="ARBA00022771"/>
    </source>
</evidence>
<dbReference type="PROSITE" id="PS50157">
    <property type="entry name" value="ZINC_FINGER_C2H2_2"/>
    <property type="match status" value="1"/>
</dbReference>
<protein>
    <submittedName>
        <fullName evidence="10">Putative C2H2 type zinc finger-containing protein</fullName>
    </submittedName>
</protein>
<dbReference type="Pfam" id="PF00096">
    <property type="entry name" value="zf-C2H2"/>
    <property type="match status" value="1"/>
</dbReference>
<dbReference type="SUPFAM" id="SSF57667">
    <property type="entry name" value="beta-beta-alpha zinc fingers"/>
    <property type="match status" value="1"/>
</dbReference>
<organism evidence="10 11">
    <name type="scientific">Aspergillus mulundensis</name>
    <dbReference type="NCBI Taxonomy" id="1810919"/>
    <lineage>
        <taxon>Eukaryota</taxon>
        <taxon>Fungi</taxon>
        <taxon>Dikarya</taxon>
        <taxon>Ascomycota</taxon>
        <taxon>Pezizomycotina</taxon>
        <taxon>Eurotiomycetes</taxon>
        <taxon>Eurotiomycetidae</taxon>
        <taxon>Eurotiales</taxon>
        <taxon>Aspergillaceae</taxon>
        <taxon>Aspergillus</taxon>
        <taxon>Aspergillus subgen. Nidulantes</taxon>
    </lineage>
</organism>
<dbReference type="GO" id="GO:0006351">
    <property type="term" value="P:DNA-templated transcription"/>
    <property type="evidence" value="ECO:0007669"/>
    <property type="project" value="InterPro"/>
</dbReference>
<dbReference type="GO" id="GO:0008270">
    <property type="term" value="F:zinc ion binding"/>
    <property type="evidence" value="ECO:0007669"/>
    <property type="project" value="UniProtKB-KW"/>
</dbReference>
<evidence type="ECO:0000256" key="3">
    <source>
        <dbReference type="ARBA" id="ARBA00022737"/>
    </source>
</evidence>
<evidence type="ECO:0000256" key="1">
    <source>
        <dbReference type="ARBA" id="ARBA00004123"/>
    </source>
</evidence>
<dbReference type="GeneID" id="38119288"/>
<dbReference type="InterPro" id="IPR036236">
    <property type="entry name" value="Znf_C2H2_sf"/>
</dbReference>
<feature type="domain" description="C2H2-type" evidence="9">
    <location>
        <begin position="29"/>
        <end position="56"/>
    </location>
</feature>
<dbReference type="PANTHER" id="PTHR40626">
    <property type="entry name" value="MIP31509P"/>
    <property type="match status" value="1"/>
</dbReference>
<feature type="region of interest" description="Disordered" evidence="8">
    <location>
        <begin position="208"/>
        <end position="248"/>
    </location>
</feature>
<reference evidence="10 11" key="1">
    <citation type="journal article" date="2018" name="IMA Fungus">
        <title>IMA Genome-F 9: Draft genome sequence of Annulohypoxylon stygium, Aspergillus mulundensis, Berkeleyomyces basicola (syn. Thielaviopsis basicola), Ceratocystis smalleyi, two Cercospora beticola strains, Coleophoma cylindrospora, Fusarium fracticaudum, Phialophora cf. hyalina, and Morchella septimelata.</title>
        <authorList>
            <person name="Wingfield B.D."/>
            <person name="Bills G.F."/>
            <person name="Dong Y."/>
            <person name="Huang W."/>
            <person name="Nel W.J."/>
            <person name="Swalarsk-Parry B.S."/>
            <person name="Vaghefi N."/>
            <person name="Wilken P.M."/>
            <person name="An Z."/>
            <person name="de Beer Z.W."/>
            <person name="De Vos L."/>
            <person name="Chen L."/>
            <person name="Duong T.A."/>
            <person name="Gao Y."/>
            <person name="Hammerbacher A."/>
            <person name="Kikkert J.R."/>
            <person name="Li Y."/>
            <person name="Li H."/>
            <person name="Li K."/>
            <person name="Li Q."/>
            <person name="Liu X."/>
            <person name="Ma X."/>
            <person name="Naidoo K."/>
            <person name="Pethybridge S.J."/>
            <person name="Sun J."/>
            <person name="Steenkamp E.T."/>
            <person name="van der Nest M.A."/>
            <person name="van Wyk S."/>
            <person name="Wingfield M.J."/>
            <person name="Xiong C."/>
            <person name="Yue Q."/>
            <person name="Zhang X."/>
        </authorList>
    </citation>
    <scope>NUCLEOTIDE SEQUENCE [LARGE SCALE GENOMIC DNA]</scope>
    <source>
        <strain evidence="10 11">DSM 5745</strain>
    </source>
</reference>
<dbReference type="Pfam" id="PF04082">
    <property type="entry name" value="Fungal_trans"/>
    <property type="match status" value="1"/>
</dbReference>
<comment type="subcellular location">
    <subcellularLocation>
        <location evidence="1">Nucleus</location>
    </subcellularLocation>
</comment>
<dbReference type="Gene3D" id="3.30.160.60">
    <property type="entry name" value="Classic Zinc Finger"/>
    <property type="match status" value="2"/>
</dbReference>
<evidence type="ECO:0000256" key="5">
    <source>
        <dbReference type="ARBA" id="ARBA00022833"/>
    </source>
</evidence>
<evidence type="ECO:0000313" key="11">
    <source>
        <dbReference type="Proteomes" id="UP000256690"/>
    </source>
</evidence>
<keyword evidence="5" id="KW-0862">Zinc</keyword>
<keyword evidence="3" id="KW-0677">Repeat</keyword>
<feature type="compositionally biased region" description="Polar residues" evidence="8">
    <location>
        <begin position="228"/>
        <end position="248"/>
    </location>
</feature>
<evidence type="ECO:0000256" key="7">
    <source>
        <dbReference type="PROSITE-ProRule" id="PRU00042"/>
    </source>
</evidence>
<dbReference type="InterPro" id="IPR007219">
    <property type="entry name" value="XnlR_reg_dom"/>
</dbReference>
<dbReference type="SMART" id="SM00355">
    <property type="entry name" value="ZnF_C2H2"/>
    <property type="match status" value="2"/>
</dbReference>
<dbReference type="EMBL" id="PVWQ01000011">
    <property type="protein sequence ID" value="RDW69158.1"/>
    <property type="molecule type" value="Genomic_DNA"/>
</dbReference>
<evidence type="ECO:0000256" key="2">
    <source>
        <dbReference type="ARBA" id="ARBA00022723"/>
    </source>
</evidence>
<accession>A0A3D8R5A3</accession>
<keyword evidence="6" id="KW-0539">Nucleus</keyword>
<feature type="compositionally biased region" description="Basic and acidic residues" evidence="8">
    <location>
        <begin position="211"/>
        <end position="225"/>
    </location>
</feature>